<dbReference type="WBParaSite" id="Csp11.Scaffold630.g20118.t1">
    <property type="protein sequence ID" value="Csp11.Scaffold630.g20118.t1"/>
    <property type="gene ID" value="Csp11.Scaffold630.g20118"/>
</dbReference>
<evidence type="ECO:0000313" key="3">
    <source>
        <dbReference type="WBParaSite" id="Csp11.Scaffold630.g20118.t1"/>
    </source>
</evidence>
<name>A0A1I7UWS2_9PELO</name>
<sequence length="95" mass="10254">MYSPFNPAQNGINHDLGNQPVLNIPIHDSYSNPITNQPKHETIPSPPGLGFEPMVTEPSNTQTAGCCLANFCCDLCCGTIFQCCIECCCNMLCGN</sequence>
<keyword evidence="2" id="KW-1185">Reference proteome</keyword>
<dbReference type="AlphaFoldDB" id="A0A1I7UWS2"/>
<feature type="region of interest" description="Disordered" evidence="1">
    <location>
        <begin position="32"/>
        <end position="54"/>
    </location>
</feature>
<organism evidence="2 3">
    <name type="scientific">Caenorhabditis tropicalis</name>
    <dbReference type="NCBI Taxonomy" id="1561998"/>
    <lineage>
        <taxon>Eukaryota</taxon>
        <taxon>Metazoa</taxon>
        <taxon>Ecdysozoa</taxon>
        <taxon>Nematoda</taxon>
        <taxon>Chromadorea</taxon>
        <taxon>Rhabditida</taxon>
        <taxon>Rhabditina</taxon>
        <taxon>Rhabditomorpha</taxon>
        <taxon>Rhabditoidea</taxon>
        <taxon>Rhabditidae</taxon>
        <taxon>Peloderinae</taxon>
        <taxon>Caenorhabditis</taxon>
    </lineage>
</organism>
<dbReference type="Proteomes" id="UP000095282">
    <property type="component" value="Unplaced"/>
</dbReference>
<proteinExistence type="predicted"/>
<reference evidence="3" key="1">
    <citation type="submission" date="2016-11" db="UniProtKB">
        <authorList>
            <consortium name="WormBaseParasite"/>
        </authorList>
    </citation>
    <scope>IDENTIFICATION</scope>
</reference>
<evidence type="ECO:0000256" key="1">
    <source>
        <dbReference type="SAM" id="MobiDB-lite"/>
    </source>
</evidence>
<accession>A0A1I7UWS2</accession>
<protein>
    <submittedName>
        <fullName evidence="3">CYSTM domain-containing protein</fullName>
    </submittedName>
</protein>
<evidence type="ECO:0000313" key="2">
    <source>
        <dbReference type="Proteomes" id="UP000095282"/>
    </source>
</evidence>